<dbReference type="Gene3D" id="1.10.720.160">
    <property type="match status" value="1"/>
</dbReference>
<keyword evidence="2" id="KW-1185">Reference proteome</keyword>
<reference evidence="1 2" key="1">
    <citation type="submission" date="2015-01" db="EMBL/GenBank/DDBJ databases">
        <title>Comparative genomics of non-oral Prevotella species.</title>
        <authorList>
            <person name="Accetto T."/>
            <person name="Nograsek B."/>
            <person name="Avgustin G."/>
        </authorList>
    </citation>
    <scope>NUCLEOTIDE SEQUENCE [LARGE SCALE GENOMIC DNA]</scope>
    <source>
        <strain evidence="1 2">P5-119</strain>
    </source>
</reference>
<dbReference type="Proteomes" id="UP000032046">
    <property type="component" value="Unassembled WGS sequence"/>
</dbReference>
<dbReference type="SUPFAM" id="SSF53067">
    <property type="entry name" value="Actin-like ATPase domain"/>
    <property type="match status" value="2"/>
</dbReference>
<proteinExistence type="predicted"/>
<dbReference type="STRING" id="1602171.ST44_00535"/>
<comment type="caution">
    <text evidence="1">The sequence shown here is derived from an EMBL/GenBank/DDBJ whole genome shotgun (WGS) entry which is preliminary data.</text>
</comment>
<dbReference type="EMBL" id="JXQK01000008">
    <property type="protein sequence ID" value="KIP64954.1"/>
    <property type="molecule type" value="Genomic_DNA"/>
</dbReference>
<dbReference type="Gene3D" id="3.30.420.40">
    <property type="match status" value="2"/>
</dbReference>
<dbReference type="InterPro" id="IPR043129">
    <property type="entry name" value="ATPase_NBD"/>
</dbReference>
<accession>A0A0D0IX58</accession>
<dbReference type="CDD" id="cd24079">
    <property type="entry name" value="ASKHA_NBD_PG1100-like"/>
    <property type="match status" value="1"/>
</dbReference>
<dbReference type="InterPro" id="IPR052519">
    <property type="entry name" value="Euk-type_GlcNAc_Kinase"/>
</dbReference>
<dbReference type="OrthoDB" id="871343at2"/>
<dbReference type="RefSeq" id="WP_042517224.1">
    <property type="nucleotide sequence ID" value="NZ_JAXESS010000006.1"/>
</dbReference>
<dbReference type="GeneID" id="93483806"/>
<dbReference type="PANTHER" id="PTHR43190">
    <property type="entry name" value="N-ACETYL-D-GLUCOSAMINE KINASE"/>
    <property type="match status" value="1"/>
</dbReference>
<evidence type="ECO:0000313" key="2">
    <source>
        <dbReference type="Proteomes" id="UP000032046"/>
    </source>
</evidence>
<gene>
    <name evidence="1" type="ORF">ST44_00535</name>
</gene>
<protein>
    <recommendedName>
        <fullName evidence="3">ATPase BadF/BadG/BcrA/BcrD type domain-containing protein</fullName>
    </recommendedName>
</protein>
<dbReference type="PANTHER" id="PTHR43190:SF3">
    <property type="entry name" value="N-ACETYL-D-GLUCOSAMINE KINASE"/>
    <property type="match status" value="1"/>
</dbReference>
<evidence type="ECO:0000313" key="1">
    <source>
        <dbReference type="EMBL" id="KIP64954.1"/>
    </source>
</evidence>
<evidence type="ECO:0008006" key="3">
    <source>
        <dbReference type="Google" id="ProtNLM"/>
    </source>
</evidence>
<name>A0A0D0IX58_9BACT</name>
<organism evidence="1 2">
    <name type="scientific">Prevotella pectinovora</name>
    <dbReference type="NCBI Taxonomy" id="1602169"/>
    <lineage>
        <taxon>Bacteria</taxon>
        <taxon>Pseudomonadati</taxon>
        <taxon>Bacteroidota</taxon>
        <taxon>Bacteroidia</taxon>
        <taxon>Bacteroidales</taxon>
        <taxon>Prevotellaceae</taxon>
        <taxon>Prevotella</taxon>
    </lineage>
</organism>
<dbReference type="AlphaFoldDB" id="A0A0D0IX58"/>
<sequence length="288" mass="31513">MTLFADSGSTKTDWCLVSGRQPVFSCHTQGINPAHQTEEQIRNILVRELLMQFRANVAELWHESRGNVDVRFYGAGCRGEAAKSLKAILVGCLSVADGKVFVDSDLMAAAHALCGGEEGIACILGTGANSCLFDGEKIVANISPLGYILGDEGSGAVLGKLFLNAVFKGGLPKTLCEEFFESTNLDLDDIIRRVYKEPLANRFLASLSPFIYKHLDVPELEAIVVENFKAFFVKNVDRYERKDLKVNVVGSVAHYYEKQLVEAARQCGYTVGKIIKSPMEGLVANVLK</sequence>